<evidence type="ECO:0000259" key="2">
    <source>
        <dbReference type="PROSITE" id="PS50893"/>
    </source>
</evidence>
<dbReference type="KEGG" id="cwo:Cwoe_4466"/>
<feature type="domain" description="ABC transporter" evidence="2">
    <location>
        <begin position="5"/>
        <end position="238"/>
    </location>
</feature>
<reference evidence="4" key="2">
    <citation type="submission" date="2010-01" db="EMBL/GenBank/DDBJ databases">
        <title>The complete genome of Conexibacter woesei DSM 14684.</title>
        <authorList>
            <consortium name="US DOE Joint Genome Institute (JGI-PGF)"/>
            <person name="Lucas S."/>
            <person name="Copeland A."/>
            <person name="Lapidus A."/>
            <person name="Glavina del Rio T."/>
            <person name="Dalin E."/>
            <person name="Tice H."/>
            <person name="Bruce D."/>
            <person name="Goodwin L."/>
            <person name="Pitluck S."/>
            <person name="Kyrpides N."/>
            <person name="Mavromatis K."/>
            <person name="Ivanova N."/>
            <person name="Mikhailova N."/>
            <person name="Chertkov O."/>
            <person name="Brettin T."/>
            <person name="Detter J.C."/>
            <person name="Han C."/>
            <person name="Larimer F."/>
            <person name="Land M."/>
            <person name="Hauser L."/>
            <person name="Markowitz V."/>
            <person name="Cheng J.-F."/>
            <person name="Hugenholtz P."/>
            <person name="Woyke T."/>
            <person name="Wu D."/>
            <person name="Pukall R."/>
            <person name="Steenblock K."/>
            <person name="Schneider S."/>
            <person name="Klenk H.-P."/>
            <person name="Eisen J.A."/>
        </authorList>
    </citation>
    <scope>NUCLEOTIDE SEQUENCE [LARGE SCALE GENOMIC DNA]</scope>
    <source>
        <strain evidence="4">DSM 14684 / CIP 108061 / JCM 11494 / NBRC 100937 / ID131577</strain>
    </source>
</reference>
<dbReference type="Pfam" id="PF00005">
    <property type="entry name" value="ABC_tran"/>
    <property type="match status" value="1"/>
</dbReference>
<evidence type="ECO:0000256" key="1">
    <source>
        <dbReference type="SAM" id="MobiDB-lite"/>
    </source>
</evidence>
<evidence type="ECO:0000313" key="4">
    <source>
        <dbReference type="Proteomes" id="UP000008229"/>
    </source>
</evidence>
<dbReference type="GO" id="GO:0016887">
    <property type="term" value="F:ATP hydrolysis activity"/>
    <property type="evidence" value="ECO:0007669"/>
    <property type="project" value="InterPro"/>
</dbReference>
<sequence length="238" mass="25574">MPPLLVAENVTKRHARGPRSVLALHAVSLTIDGGEFVAIRGLEPHGRKALTLVLAGLAPPDSGEVRFDGLDVYRHRRSLVPSEIAVCWDRFPPSGGTTLLAHIALPLRLGGATRAEANTGAREALERVAAERVAGSHPHDVEPDMLVRAAVARAIVRRPRLVLANDLTTAVDLIERDALMALLRSLSTDQGTAVVLMASHLVPGPDRALEIYGGAVHGETHPSERPHAEVFPLRRAQR</sequence>
<dbReference type="SUPFAM" id="SSF52540">
    <property type="entry name" value="P-loop containing nucleoside triphosphate hydrolases"/>
    <property type="match status" value="1"/>
</dbReference>
<dbReference type="InterPro" id="IPR015854">
    <property type="entry name" value="ABC_transpr_LolD-like"/>
</dbReference>
<reference evidence="3 4" key="1">
    <citation type="journal article" date="2010" name="Stand. Genomic Sci.">
        <title>Complete genome sequence of Conexibacter woesei type strain (ID131577).</title>
        <authorList>
            <person name="Pukall R."/>
            <person name="Lapidus A."/>
            <person name="Glavina Del Rio T."/>
            <person name="Copeland A."/>
            <person name="Tice H."/>
            <person name="Cheng J.-F."/>
            <person name="Lucas S."/>
            <person name="Chen F."/>
            <person name="Nolan M."/>
            <person name="Bruce D."/>
            <person name="Goodwin L."/>
            <person name="Pitluck S."/>
            <person name="Mavromatis K."/>
            <person name="Ivanova N."/>
            <person name="Ovchinnikova G."/>
            <person name="Pati A."/>
            <person name="Chen A."/>
            <person name="Palaniappan K."/>
            <person name="Land M."/>
            <person name="Hauser L."/>
            <person name="Chang Y.-J."/>
            <person name="Jeffries C.D."/>
            <person name="Chain P."/>
            <person name="Meincke L."/>
            <person name="Sims D."/>
            <person name="Brettin T."/>
            <person name="Detter J.C."/>
            <person name="Rohde M."/>
            <person name="Goeker M."/>
            <person name="Bristow J."/>
            <person name="Eisen J.A."/>
            <person name="Markowitz V."/>
            <person name="Kyrpides N.C."/>
            <person name="Klenk H.-P."/>
            <person name="Hugenholtz P."/>
        </authorList>
    </citation>
    <scope>NUCLEOTIDE SEQUENCE [LARGE SCALE GENOMIC DNA]</scope>
    <source>
        <strain evidence="4">DSM 14684 / CIP 108061 / JCM 11494 / NBRC 100937 / ID131577</strain>
    </source>
</reference>
<dbReference type="AlphaFoldDB" id="D3F7Y5"/>
<dbReference type="InterPro" id="IPR003439">
    <property type="entry name" value="ABC_transporter-like_ATP-bd"/>
</dbReference>
<gene>
    <name evidence="3" type="ordered locus">Cwoe_4466</name>
</gene>
<keyword evidence="4" id="KW-1185">Reference proteome</keyword>
<protein>
    <submittedName>
        <fullName evidence="3">ABC transporter related protein</fullName>
    </submittedName>
</protein>
<organism evidence="3 4">
    <name type="scientific">Conexibacter woesei (strain DSM 14684 / CCUG 47730 / CIP 108061 / JCM 11494 / NBRC 100937 / ID131577)</name>
    <dbReference type="NCBI Taxonomy" id="469383"/>
    <lineage>
        <taxon>Bacteria</taxon>
        <taxon>Bacillati</taxon>
        <taxon>Actinomycetota</taxon>
        <taxon>Thermoleophilia</taxon>
        <taxon>Solirubrobacterales</taxon>
        <taxon>Conexibacteraceae</taxon>
        <taxon>Conexibacter</taxon>
    </lineage>
</organism>
<dbReference type="Gene3D" id="3.40.50.300">
    <property type="entry name" value="P-loop containing nucleotide triphosphate hydrolases"/>
    <property type="match status" value="1"/>
</dbReference>
<dbReference type="EMBL" id="CP001854">
    <property type="protein sequence ID" value="ADB52879.1"/>
    <property type="molecule type" value="Genomic_DNA"/>
</dbReference>
<dbReference type="InterPro" id="IPR027417">
    <property type="entry name" value="P-loop_NTPase"/>
</dbReference>
<dbReference type="GO" id="GO:0005886">
    <property type="term" value="C:plasma membrane"/>
    <property type="evidence" value="ECO:0007669"/>
    <property type="project" value="TreeGrafter"/>
</dbReference>
<dbReference type="Proteomes" id="UP000008229">
    <property type="component" value="Chromosome"/>
</dbReference>
<feature type="region of interest" description="Disordered" evidence="1">
    <location>
        <begin position="218"/>
        <end position="238"/>
    </location>
</feature>
<dbReference type="PROSITE" id="PS50893">
    <property type="entry name" value="ABC_TRANSPORTER_2"/>
    <property type="match status" value="1"/>
</dbReference>
<name>D3F7Y5_CONWI</name>
<dbReference type="STRING" id="469383.Cwoe_4466"/>
<proteinExistence type="predicted"/>
<dbReference type="GO" id="GO:0022857">
    <property type="term" value="F:transmembrane transporter activity"/>
    <property type="evidence" value="ECO:0007669"/>
    <property type="project" value="TreeGrafter"/>
</dbReference>
<dbReference type="RefSeq" id="WP_012935930.1">
    <property type="nucleotide sequence ID" value="NC_013739.1"/>
</dbReference>
<dbReference type="HOGENOM" id="CLU_000604_1_22_11"/>
<dbReference type="GO" id="GO:0005524">
    <property type="term" value="F:ATP binding"/>
    <property type="evidence" value="ECO:0007669"/>
    <property type="project" value="InterPro"/>
</dbReference>
<dbReference type="PANTHER" id="PTHR24220">
    <property type="entry name" value="IMPORT ATP-BINDING PROTEIN"/>
    <property type="match status" value="1"/>
</dbReference>
<dbReference type="eggNOG" id="COG1136">
    <property type="taxonomic scope" value="Bacteria"/>
</dbReference>
<dbReference type="OrthoDB" id="9804819at2"/>
<evidence type="ECO:0000313" key="3">
    <source>
        <dbReference type="EMBL" id="ADB52879.1"/>
    </source>
</evidence>
<feature type="compositionally biased region" description="Basic and acidic residues" evidence="1">
    <location>
        <begin position="218"/>
        <end position="228"/>
    </location>
</feature>
<accession>D3F7Y5</accession>